<dbReference type="AlphaFoldDB" id="A0A926DWN7"/>
<dbReference type="PRINTS" id="PR00773">
    <property type="entry name" value="GRPEPROTEIN"/>
</dbReference>
<evidence type="ECO:0000313" key="15">
    <source>
        <dbReference type="Proteomes" id="UP000653127"/>
    </source>
</evidence>
<dbReference type="GO" id="GO:0005737">
    <property type="term" value="C:cytoplasm"/>
    <property type="evidence" value="ECO:0007669"/>
    <property type="project" value="UniProtKB-SubCell"/>
</dbReference>
<dbReference type="Gene3D" id="3.90.20.20">
    <property type="match status" value="1"/>
</dbReference>
<dbReference type="PROSITE" id="PS01071">
    <property type="entry name" value="GRPE"/>
    <property type="match status" value="1"/>
</dbReference>
<sequence length="211" mass="23302">MSPRPWASCYPTPSTTGRTKNREETCALSAKKANAPAPDAEEIEEIEQGGEPETGAAAEEAAPPEKTEAEQLAEQVEQLNDRLMRTLAEYDNYRKRSQKERTELYPEAVAATVTKFLPVVDNFERALESACSDADFKKGVEMIYTSMMECLKGLGVEEIEAQGAAFDPNFHNAVMHIEDEALGENVVASVFQKGYKIGDRVLRHAMVQVAN</sequence>
<dbReference type="SUPFAM" id="SSF58014">
    <property type="entry name" value="Coiled-coil domain of nucleotide exchange factor GrpE"/>
    <property type="match status" value="1"/>
</dbReference>
<evidence type="ECO:0000256" key="9">
    <source>
        <dbReference type="ARBA" id="ARBA00076414"/>
    </source>
</evidence>
<dbReference type="GO" id="GO:0042803">
    <property type="term" value="F:protein homodimerization activity"/>
    <property type="evidence" value="ECO:0007669"/>
    <property type="project" value="InterPro"/>
</dbReference>
<evidence type="ECO:0000256" key="6">
    <source>
        <dbReference type="ARBA" id="ARBA00023186"/>
    </source>
</evidence>
<comment type="subcellular location">
    <subcellularLocation>
        <location evidence="1 10">Cytoplasm</location>
    </subcellularLocation>
</comment>
<evidence type="ECO:0000313" key="14">
    <source>
        <dbReference type="EMBL" id="MBC8546136.1"/>
    </source>
</evidence>
<dbReference type="InterPro" id="IPR013805">
    <property type="entry name" value="GrpE_CC"/>
</dbReference>
<dbReference type="HAMAP" id="MF_01151">
    <property type="entry name" value="GrpE"/>
    <property type="match status" value="1"/>
</dbReference>
<evidence type="ECO:0000256" key="5">
    <source>
        <dbReference type="ARBA" id="ARBA00023016"/>
    </source>
</evidence>
<dbReference type="CDD" id="cd00446">
    <property type="entry name" value="GrpE"/>
    <property type="match status" value="1"/>
</dbReference>
<dbReference type="Pfam" id="PF01025">
    <property type="entry name" value="GrpE"/>
    <property type="match status" value="1"/>
</dbReference>
<evidence type="ECO:0000256" key="11">
    <source>
        <dbReference type="RuleBase" id="RU000639"/>
    </source>
</evidence>
<name>A0A926DWN7_9FIRM</name>
<evidence type="ECO:0000256" key="10">
    <source>
        <dbReference type="HAMAP-Rule" id="MF_01151"/>
    </source>
</evidence>
<keyword evidence="15" id="KW-1185">Reference proteome</keyword>
<dbReference type="Proteomes" id="UP000653127">
    <property type="component" value="Unassembled WGS sequence"/>
</dbReference>
<dbReference type="FunFam" id="2.30.22.10:FF:000001">
    <property type="entry name" value="Protein GrpE"/>
    <property type="match status" value="1"/>
</dbReference>
<evidence type="ECO:0000256" key="12">
    <source>
        <dbReference type="RuleBase" id="RU004478"/>
    </source>
</evidence>
<evidence type="ECO:0000256" key="3">
    <source>
        <dbReference type="ARBA" id="ARBA00011738"/>
    </source>
</evidence>
<dbReference type="PANTHER" id="PTHR21237">
    <property type="entry name" value="GRPE PROTEIN"/>
    <property type="match status" value="1"/>
</dbReference>
<evidence type="ECO:0000256" key="13">
    <source>
        <dbReference type="SAM" id="MobiDB-lite"/>
    </source>
</evidence>
<evidence type="ECO:0000256" key="7">
    <source>
        <dbReference type="ARBA" id="ARBA00053401"/>
    </source>
</evidence>
<dbReference type="GO" id="GO:0006457">
    <property type="term" value="P:protein folding"/>
    <property type="evidence" value="ECO:0007669"/>
    <property type="project" value="InterPro"/>
</dbReference>
<dbReference type="GO" id="GO:0051087">
    <property type="term" value="F:protein-folding chaperone binding"/>
    <property type="evidence" value="ECO:0007669"/>
    <property type="project" value="InterPro"/>
</dbReference>
<reference evidence="14" key="1">
    <citation type="submission" date="2020-08" db="EMBL/GenBank/DDBJ databases">
        <title>Genome public.</title>
        <authorList>
            <person name="Liu C."/>
            <person name="Sun Q."/>
        </authorList>
    </citation>
    <scope>NUCLEOTIDE SEQUENCE</scope>
    <source>
        <strain evidence="14">NSJ-31</strain>
    </source>
</reference>
<feature type="compositionally biased region" description="Acidic residues" evidence="13">
    <location>
        <begin position="39"/>
        <end position="50"/>
    </location>
</feature>
<dbReference type="InterPro" id="IPR000740">
    <property type="entry name" value="GrpE"/>
</dbReference>
<dbReference type="RefSeq" id="WP_343274637.1">
    <property type="nucleotide sequence ID" value="NZ_JACRST010000004.1"/>
</dbReference>
<comment type="similarity">
    <text evidence="2 10 12">Belongs to the GrpE family.</text>
</comment>
<dbReference type="Gene3D" id="2.30.22.10">
    <property type="entry name" value="Head domain of nucleotide exchange factor GrpE"/>
    <property type="match status" value="1"/>
</dbReference>
<keyword evidence="5 10" id="KW-0346">Stress response</keyword>
<evidence type="ECO:0000256" key="2">
    <source>
        <dbReference type="ARBA" id="ARBA00009054"/>
    </source>
</evidence>
<dbReference type="GO" id="GO:0000774">
    <property type="term" value="F:adenyl-nucleotide exchange factor activity"/>
    <property type="evidence" value="ECO:0007669"/>
    <property type="project" value="InterPro"/>
</dbReference>
<feature type="compositionally biased region" description="Low complexity" evidence="13">
    <location>
        <begin position="51"/>
        <end position="61"/>
    </location>
</feature>
<organism evidence="14 15">
    <name type="scientific">Ligaoa zhengdingensis</name>
    <dbReference type="NCBI Taxonomy" id="2763658"/>
    <lineage>
        <taxon>Bacteria</taxon>
        <taxon>Bacillati</taxon>
        <taxon>Bacillota</taxon>
        <taxon>Clostridia</taxon>
        <taxon>Eubacteriales</taxon>
        <taxon>Oscillospiraceae</taxon>
        <taxon>Ligaoa</taxon>
    </lineage>
</organism>
<dbReference type="NCBIfam" id="NF010738">
    <property type="entry name" value="PRK14140.1"/>
    <property type="match status" value="1"/>
</dbReference>
<dbReference type="GO" id="GO:0051082">
    <property type="term" value="F:unfolded protein binding"/>
    <property type="evidence" value="ECO:0007669"/>
    <property type="project" value="TreeGrafter"/>
</dbReference>
<comment type="subunit">
    <text evidence="3 10">Homodimer.</text>
</comment>
<dbReference type="SUPFAM" id="SSF51064">
    <property type="entry name" value="Head domain of nucleotide exchange factor GrpE"/>
    <property type="match status" value="1"/>
</dbReference>
<comment type="function">
    <text evidence="7 10 11">Participates actively in the response to hyperosmotic and heat shock by preventing the aggregation of stress-denatured proteins, in association with DnaK and GrpE. It is the nucleotide exchange factor for DnaK and may function as a thermosensor. Unfolded proteins bind initially to DnaJ; upon interaction with the DnaJ-bound protein, DnaK hydrolyzes its bound ATP, resulting in the formation of a stable complex. GrpE releases ADP from DnaK; ATP binding to DnaK triggers the release of the substrate protein, thus completing the reaction cycle. Several rounds of ATP-dependent interactions between DnaJ, DnaK and GrpE are required for fully efficient folding.</text>
</comment>
<evidence type="ECO:0000256" key="1">
    <source>
        <dbReference type="ARBA" id="ARBA00004496"/>
    </source>
</evidence>
<keyword evidence="6 10" id="KW-0143">Chaperone</keyword>
<proteinExistence type="inferred from homology"/>
<comment type="caution">
    <text evidence="14">The sequence shown here is derived from an EMBL/GenBank/DDBJ whole genome shotgun (WGS) entry which is preliminary data.</text>
</comment>
<dbReference type="NCBIfam" id="NF010757">
    <property type="entry name" value="PRK14160.1"/>
    <property type="match status" value="1"/>
</dbReference>
<dbReference type="InterPro" id="IPR009012">
    <property type="entry name" value="GrpE_head"/>
</dbReference>
<dbReference type="PANTHER" id="PTHR21237:SF23">
    <property type="entry name" value="GRPE PROTEIN HOMOLOG, MITOCHONDRIAL"/>
    <property type="match status" value="1"/>
</dbReference>
<keyword evidence="4 10" id="KW-0963">Cytoplasm</keyword>
<protein>
    <recommendedName>
        <fullName evidence="8 10">Protein GrpE</fullName>
    </recommendedName>
    <alternativeName>
        <fullName evidence="9 10">HSP-70 cofactor</fullName>
    </alternativeName>
</protein>
<gene>
    <name evidence="10 14" type="primary">grpE</name>
    <name evidence="14" type="ORF">H8711_04200</name>
</gene>
<dbReference type="EMBL" id="JACRST010000004">
    <property type="protein sequence ID" value="MBC8546136.1"/>
    <property type="molecule type" value="Genomic_DNA"/>
</dbReference>
<evidence type="ECO:0000256" key="8">
    <source>
        <dbReference type="ARBA" id="ARBA00072274"/>
    </source>
</evidence>
<accession>A0A926DWN7</accession>
<evidence type="ECO:0000256" key="4">
    <source>
        <dbReference type="ARBA" id="ARBA00022490"/>
    </source>
</evidence>
<feature type="region of interest" description="Disordered" evidence="13">
    <location>
        <begin position="1"/>
        <end position="67"/>
    </location>
</feature>